<evidence type="ECO:0000256" key="9">
    <source>
        <dbReference type="ARBA" id="ARBA00042660"/>
    </source>
</evidence>
<dbReference type="Pfam" id="PF00441">
    <property type="entry name" value="Acyl-CoA_dh_1"/>
    <property type="match status" value="1"/>
</dbReference>
<feature type="domain" description="Acyl-CoA dehydrogenase/oxidase N-terminal" evidence="13">
    <location>
        <begin position="19"/>
        <end position="118"/>
    </location>
</feature>
<evidence type="ECO:0000256" key="7">
    <source>
        <dbReference type="ARBA" id="ARBA00037085"/>
    </source>
</evidence>
<dbReference type="Gene3D" id="1.20.140.10">
    <property type="entry name" value="Butyryl-CoA Dehydrogenase, subunit A, domain 3"/>
    <property type="match status" value="1"/>
</dbReference>
<dbReference type="SUPFAM" id="SSF47203">
    <property type="entry name" value="Acyl-CoA dehydrogenase C-terminal domain-like"/>
    <property type="match status" value="1"/>
</dbReference>
<evidence type="ECO:0000259" key="11">
    <source>
        <dbReference type="Pfam" id="PF00441"/>
    </source>
</evidence>
<reference evidence="14 15" key="1">
    <citation type="journal article" date="2015" name="Genome Biol. Evol.">
        <title>Characterization of Three Mycobacterium spp. with Potential Use in Bioremediation by Genome Sequencing and Comparative Genomics.</title>
        <authorList>
            <person name="Das S."/>
            <person name="Pettersson B.M."/>
            <person name="Behra P.R."/>
            <person name="Ramesh M."/>
            <person name="Dasgupta S."/>
            <person name="Bhattacharya A."/>
            <person name="Kirsebom L.A."/>
        </authorList>
    </citation>
    <scope>NUCLEOTIDE SEQUENCE [LARGE SCALE GENOMIC DNA]</scope>
    <source>
        <strain evidence="14 15">DSM 44219</strain>
    </source>
</reference>
<comment type="caution">
    <text evidence="14">The sequence shown here is derived from an EMBL/GenBank/DDBJ whole genome shotgun (WGS) entry which is preliminary data.</text>
</comment>
<evidence type="ECO:0000259" key="12">
    <source>
        <dbReference type="Pfam" id="PF02770"/>
    </source>
</evidence>
<evidence type="ECO:0000259" key="13">
    <source>
        <dbReference type="Pfam" id="PF02771"/>
    </source>
</evidence>
<evidence type="ECO:0000256" key="8">
    <source>
        <dbReference type="ARBA" id="ARBA00040394"/>
    </source>
</evidence>
<evidence type="ECO:0000256" key="1">
    <source>
        <dbReference type="ARBA" id="ARBA00001974"/>
    </source>
</evidence>
<dbReference type="InterPro" id="IPR046373">
    <property type="entry name" value="Acyl-CoA_Oxase/DH_mid-dom_sf"/>
</dbReference>
<dbReference type="Gene3D" id="2.40.110.10">
    <property type="entry name" value="Butyryl-CoA Dehydrogenase, subunit A, domain 2"/>
    <property type="match status" value="1"/>
</dbReference>
<dbReference type="NCBIfam" id="NF037942">
    <property type="entry name" value="ac_ACP_DH_MbtN"/>
    <property type="match status" value="1"/>
</dbReference>
<dbReference type="PATRIC" id="fig|1800.3.peg.314"/>
<dbReference type="GO" id="GO:0003995">
    <property type="term" value="F:acyl-CoA dehydrogenase activity"/>
    <property type="evidence" value="ECO:0007669"/>
    <property type="project" value="TreeGrafter"/>
</dbReference>
<dbReference type="Pfam" id="PF02771">
    <property type="entry name" value="Acyl-CoA_dh_N"/>
    <property type="match status" value="1"/>
</dbReference>
<comment type="pathway">
    <text evidence="2">Siderophore biosynthesis; mycobactin biosynthesis.</text>
</comment>
<gene>
    <name evidence="14" type="primary">mbtN</name>
    <name evidence="14" type="ORF">MCHUDSM44219_00309</name>
</gene>
<dbReference type="Gene3D" id="1.10.540.10">
    <property type="entry name" value="Acyl-CoA dehydrogenase/oxidase, N-terminal domain"/>
    <property type="match status" value="1"/>
</dbReference>
<name>A0A0J6ZIG4_MYCCU</name>
<evidence type="ECO:0000256" key="10">
    <source>
        <dbReference type="RuleBase" id="RU362125"/>
    </source>
</evidence>
<dbReference type="OrthoDB" id="4501619at2"/>
<dbReference type="GO" id="GO:0050660">
    <property type="term" value="F:flavin adenine dinucleotide binding"/>
    <property type="evidence" value="ECO:0007669"/>
    <property type="project" value="InterPro"/>
</dbReference>
<dbReference type="GO" id="GO:0033539">
    <property type="term" value="P:fatty acid beta-oxidation using acyl-CoA dehydrogenase"/>
    <property type="evidence" value="ECO:0007669"/>
    <property type="project" value="TreeGrafter"/>
</dbReference>
<dbReference type="InterPro" id="IPR009100">
    <property type="entry name" value="AcylCoA_DH/oxidase_NM_dom_sf"/>
</dbReference>
<feature type="domain" description="Acyl-CoA oxidase/dehydrogenase middle" evidence="12">
    <location>
        <begin position="122"/>
        <end position="216"/>
    </location>
</feature>
<evidence type="ECO:0000313" key="15">
    <source>
        <dbReference type="Proteomes" id="UP000036176"/>
    </source>
</evidence>
<evidence type="ECO:0000256" key="5">
    <source>
        <dbReference type="ARBA" id="ARBA00022827"/>
    </source>
</evidence>
<sequence length="391" mass="41762">MTTHLDLDLAGYQALLGRVFDGQVTTWTAEAEAAERFPRELIEHLGAHGVFRGKWGPAEGGQHPDVARLNALAFALGRLGSAGIGVGVSLHDSAIAILRRFGRSAHLQRICEQAIDGEAVLCIGASEESGGSDLQIVETEVRSEREGFAIRGIKKFVSLSPIADHIMVVARSVDADPASRHGNVLVIAVPTTQVDVQTPWRKVGAGPLDTAAVHIDTWVPADHLVARAGTGLAAISWGLAHERMSIAGQVASSCQRVLGVTHARMLARKQFGAALFEHQALRMRMADLQARVDLLRHGLDGIAAAGRLDLRAAAAVKVTAARLGEEVLSECMHLFGGSGYLVDETPLGRWWRDMKLARVGGGTDEVLWELVAAGMKPDVDGYAEMVRDAAL</sequence>
<comment type="function">
    <text evidence="7">Catalyzes the dehydrogenation at the alpha-beta position of ACP-bound acyl chains. This results in the introduction of a double bond in the lipidic chain, which is further transferred to the epsilon-amino group of lysine residue in the mycobactin core by MbtK.</text>
</comment>
<dbReference type="SUPFAM" id="SSF56645">
    <property type="entry name" value="Acyl-CoA dehydrogenase NM domain-like"/>
    <property type="match status" value="1"/>
</dbReference>
<dbReference type="InterPro" id="IPR036250">
    <property type="entry name" value="AcylCo_DH-like_C"/>
</dbReference>
<dbReference type="InterPro" id="IPR037069">
    <property type="entry name" value="AcylCoA_DH/ox_N_sf"/>
</dbReference>
<comment type="similarity">
    <text evidence="3 10">Belongs to the acyl-CoA dehydrogenase family.</text>
</comment>
<evidence type="ECO:0000256" key="2">
    <source>
        <dbReference type="ARBA" id="ARBA00005102"/>
    </source>
</evidence>
<accession>A0A0J6ZIG4</accession>
<protein>
    <recommendedName>
        <fullName evidence="8">Acyl-[acyl-carrier-protein] dehydrogenase MbtN</fullName>
    </recommendedName>
    <alternativeName>
        <fullName evidence="9">Mycobactin synthase protein N</fullName>
    </alternativeName>
</protein>
<evidence type="ECO:0000256" key="6">
    <source>
        <dbReference type="ARBA" id="ARBA00023002"/>
    </source>
</evidence>
<keyword evidence="15" id="KW-1185">Reference proteome</keyword>
<evidence type="ECO:0000256" key="4">
    <source>
        <dbReference type="ARBA" id="ARBA00022630"/>
    </source>
</evidence>
<keyword evidence="6 10" id="KW-0560">Oxidoreductase</keyword>
<dbReference type="Pfam" id="PF02770">
    <property type="entry name" value="Acyl-CoA_dh_M"/>
    <property type="match status" value="1"/>
</dbReference>
<organism evidence="14 15">
    <name type="scientific">Mycolicibacterium chubuense</name>
    <name type="common">Mycobacterium chubuense</name>
    <dbReference type="NCBI Taxonomy" id="1800"/>
    <lineage>
        <taxon>Bacteria</taxon>
        <taxon>Bacillati</taxon>
        <taxon>Actinomycetota</taxon>
        <taxon>Actinomycetes</taxon>
        <taxon>Mycobacteriales</taxon>
        <taxon>Mycobacteriaceae</taxon>
        <taxon>Mycolicibacterium</taxon>
    </lineage>
</organism>
<dbReference type="InterPro" id="IPR050741">
    <property type="entry name" value="Acyl-CoA_dehydrogenase"/>
</dbReference>
<dbReference type="RefSeq" id="WP_048416464.1">
    <property type="nucleotide sequence ID" value="NZ_JYNX01000011.1"/>
</dbReference>
<dbReference type="AlphaFoldDB" id="A0A0J6ZIG4"/>
<proteinExistence type="inferred from homology"/>
<feature type="domain" description="Acyl-CoA dehydrogenase/oxidase C-terminal" evidence="11">
    <location>
        <begin position="229"/>
        <end position="375"/>
    </location>
</feature>
<dbReference type="EMBL" id="JYNX01000011">
    <property type="protein sequence ID" value="KMO84686.1"/>
    <property type="molecule type" value="Genomic_DNA"/>
</dbReference>
<keyword evidence="5 10" id="KW-0274">FAD</keyword>
<dbReference type="InterPro" id="IPR013786">
    <property type="entry name" value="AcylCoA_DH/ox_N"/>
</dbReference>
<keyword evidence="4 10" id="KW-0285">Flavoprotein</keyword>
<dbReference type="InterPro" id="IPR009075">
    <property type="entry name" value="AcylCo_DH/oxidase_C"/>
</dbReference>
<evidence type="ECO:0000313" key="14">
    <source>
        <dbReference type="EMBL" id="KMO84686.1"/>
    </source>
</evidence>
<evidence type="ECO:0000256" key="3">
    <source>
        <dbReference type="ARBA" id="ARBA00009347"/>
    </source>
</evidence>
<dbReference type="InterPro" id="IPR006091">
    <property type="entry name" value="Acyl-CoA_Oxase/DH_mid-dom"/>
</dbReference>
<dbReference type="PANTHER" id="PTHR48083">
    <property type="entry name" value="MEDIUM-CHAIN SPECIFIC ACYL-COA DEHYDROGENASE, MITOCHONDRIAL-RELATED"/>
    <property type="match status" value="1"/>
</dbReference>
<comment type="cofactor">
    <cofactor evidence="1 10">
        <name>FAD</name>
        <dbReference type="ChEBI" id="CHEBI:57692"/>
    </cofactor>
</comment>
<dbReference type="GO" id="GO:0005737">
    <property type="term" value="C:cytoplasm"/>
    <property type="evidence" value="ECO:0007669"/>
    <property type="project" value="TreeGrafter"/>
</dbReference>
<dbReference type="PANTHER" id="PTHR48083:SF20">
    <property type="entry name" value="LONG-CHAIN SPECIFIC ACYL-COA DEHYDROGENASE, MITOCHONDRIAL"/>
    <property type="match status" value="1"/>
</dbReference>
<dbReference type="Proteomes" id="UP000036176">
    <property type="component" value="Unassembled WGS sequence"/>
</dbReference>